<gene>
    <name evidence="5" type="primary">rpsB</name>
    <name evidence="7" type="ORF">HELGO_WM445</name>
</gene>
<dbReference type="EMBL" id="CACVAS010000107">
    <property type="protein sequence ID" value="CAA6818672.1"/>
    <property type="molecule type" value="Genomic_DNA"/>
</dbReference>
<dbReference type="InterPro" id="IPR023591">
    <property type="entry name" value="Ribosomal_uS2_flav_dom_sf"/>
</dbReference>
<evidence type="ECO:0000256" key="6">
    <source>
        <dbReference type="SAM" id="MobiDB-lite"/>
    </source>
</evidence>
<evidence type="ECO:0000256" key="4">
    <source>
        <dbReference type="ARBA" id="ARBA00035256"/>
    </source>
</evidence>
<evidence type="ECO:0000256" key="2">
    <source>
        <dbReference type="ARBA" id="ARBA00022980"/>
    </source>
</evidence>
<protein>
    <recommendedName>
        <fullName evidence="4 5">Small ribosomal subunit protein uS2</fullName>
    </recommendedName>
</protein>
<sequence length="364" mass="40226">MVTMKDLLECGVHFGHQTRRWNPKMKKFIFGARKNIYIIDLQKTLRYFKYTYNVVRDAAAEGQTVLFVGTKKQARQAVKEHAERCGMPYVATRWLGGMLTNYPTMKKSIRKLEIIEQMEENGQLDMLTKKEALMLLRKKEKLTSYLEGFRHMKKLPDMMFVIDAVKEHIAVKEAKRMGMKVVAPLDTNCDPDVVDYPIPGNDDAIRSINLFCKEMAEAIIEGKAAYAEANGGSVDEVAGSDEVAALMGEAAAEDAAAPATTEAVAALSAAKSAPKAEETKAETVTEEAPKAETATASSEDKGDDLTKIVGVGKVYQGKLNDEGFYTFDDVANMNEAQIQVMEEKYSFKGDFKDAVASAKELAKA</sequence>
<keyword evidence="2 5" id="KW-0689">Ribosomal protein</keyword>
<evidence type="ECO:0000313" key="7">
    <source>
        <dbReference type="EMBL" id="CAA6818672.1"/>
    </source>
</evidence>
<proteinExistence type="inferred from homology"/>
<keyword evidence="3 5" id="KW-0687">Ribonucleoprotein</keyword>
<dbReference type="Pfam" id="PF00318">
    <property type="entry name" value="Ribosomal_S2"/>
    <property type="match status" value="1"/>
</dbReference>
<dbReference type="FunFam" id="1.10.287.610:FF:000001">
    <property type="entry name" value="30S ribosomal protein S2"/>
    <property type="match status" value="1"/>
</dbReference>
<dbReference type="PANTHER" id="PTHR12534:SF0">
    <property type="entry name" value="SMALL RIBOSOMAL SUBUNIT PROTEIN US2M"/>
    <property type="match status" value="1"/>
</dbReference>
<feature type="region of interest" description="Disordered" evidence="6">
    <location>
        <begin position="271"/>
        <end position="301"/>
    </location>
</feature>
<evidence type="ECO:0000256" key="1">
    <source>
        <dbReference type="ARBA" id="ARBA00006242"/>
    </source>
</evidence>
<dbReference type="Gene3D" id="1.10.150.20">
    <property type="entry name" value="5' to 3' exonuclease, C-terminal subdomain"/>
    <property type="match status" value="1"/>
</dbReference>
<dbReference type="AlphaFoldDB" id="A0A6S6TCW1"/>
<evidence type="ECO:0000256" key="3">
    <source>
        <dbReference type="ARBA" id="ARBA00023274"/>
    </source>
</evidence>
<dbReference type="PROSITE" id="PS00962">
    <property type="entry name" value="RIBOSOMAL_S2_1"/>
    <property type="match status" value="1"/>
</dbReference>
<name>A0A6S6TCW1_9BACT</name>
<accession>A0A6S6TCW1</accession>
<comment type="similarity">
    <text evidence="1 5">Belongs to the universal ribosomal protein uS2 family.</text>
</comment>
<dbReference type="CDD" id="cd01425">
    <property type="entry name" value="RPS2"/>
    <property type="match status" value="1"/>
</dbReference>
<dbReference type="NCBIfam" id="TIGR01011">
    <property type="entry name" value="rpsB_bact"/>
    <property type="match status" value="1"/>
</dbReference>
<dbReference type="HAMAP" id="MF_00291_B">
    <property type="entry name" value="Ribosomal_uS2_B"/>
    <property type="match status" value="1"/>
</dbReference>
<organism evidence="7">
    <name type="scientific">uncultured Sulfurovum sp</name>
    <dbReference type="NCBI Taxonomy" id="269237"/>
    <lineage>
        <taxon>Bacteria</taxon>
        <taxon>Pseudomonadati</taxon>
        <taxon>Campylobacterota</taxon>
        <taxon>Epsilonproteobacteria</taxon>
        <taxon>Campylobacterales</taxon>
        <taxon>Sulfurovaceae</taxon>
        <taxon>Sulfurovum</taxon>
        <taxon>environmental samples</taxon>
    </lineage>
</organism>
<dbReference type="GO" id="GO:0003735">
    <property type="term" value="F:structural constituent of ribosome"/>
    <property type="evidence" value="ECO:0007669"/>
    <property type="project" value="InterPro"/>
</dbReference>
<dbReference type="GO" id="GO:0006412">
    <property type="term" value="P:translation"/>
    <property type="evidence" value="ECO:0007669"/>
    <property type="project" value="UniProtKB-UniRule"/>
</dbReference>
<dbReference type="InterPro" id="IPR001865">
    <property type="entry name" value="Ribosomal_uS2"/>
</dbReference>
<dbReference type="Gene3D" id="1.10.287.610">
    <property type="entry name" value="Helix hairpin bin"/>
    <property type="match status" value="1"/>
</dbReference>
<dbReference type="GO" id="GO:0022627">
    <property type="term" value="C:cytosolic small ribosomal subunit"/>
    <property type="evidence" value="ECO:0007669"/>
    <property type="project" value="TreeGrafter"/>
</dbReference>
<dbReference type="PRINTS" id="PR00395">
    <property type="entry name" value="RIBOSOMALS2"/>
</dbReference>
<dbReference type="InterPro" id="IPR018130">
    <property type="entry name" value="Ribosomal_uS2_CS"/>
</dbReference>
<reference evidence="7" key="1">
    <citation type="submission" date="2020-01" db="EMBL/GenBank/DDBJ databases">
        <authorList>
            <person name="Meier V. D."/>
            <person name="Meier V D."/>
        </authorList>
    </citation>
    <scope>NUCLEOTIDE SEQUENCE</scope>
    <source>
        <strain evidence="7">HLG_WM_MAG_01</strain>
    </source>
</reference>
<dbReference type="PANTHER" id="PTHR12534">
    <property type="entry name" value="30S RIBOSOMAL PROTEIN S2 PROKARYOTIC AND ORGANELLAR"/>
    <property type="match status" value="1"/>
</dbReference>
<dbReference type="InterPro" id="IPR005706">
    <property type="entry name" value="Ribosomal_uS2_bac/mit/plastid"/>
</dbReference>
<dbReference type="Gene3D" id="3.40.50.10490">
    <property type="entry name" value="Glucose-6-phosphate isomerase like protein, domain 1"/>
    <property type="match status" value="1"/>
</dbReference>
<dbReference type="SUPFAM" id="SSF52313">
    <property type="entry name" value="Ribosomal protein S2"/>
    <property type="match status" value="1"/>
</dbReference>
<evidence type="ECO:0000256" key="5">
    <source>
        <dbReference type="HAMAP-Rule" id="MF_00291"/>
    </source>
</evidence>
<feature type="compositionally biased region" description="Basic and acidic residues" evidence="6">
    <location>
        <begin position="274"/>
        <end position="290"/>
    </location>
</feature>